<sequence length="82" mass="8994">MAHGKVQWSSALPTILLGFRTTWKEDLEATTAEMVYGAPIRLPGEFLSPTTDSPDPQDPSTFVGKLKEVVQSLLPPKTHHHG</sequence>
<reference evidence="1 2" key="1">
    <citation type="journal article" date="2019" name="Sci. Rep.">
        <title>Orb-weaving spider Araneus ventricosus genome elucidates the spidroin gene catalogue.</title>
        <authorList>
            <person name="Kono N."/>
            <person name="Nakamura H."/>
            <person name="Ohtoshi R."/>
            <person name="Moran D.A.P."/>
            <person name="Shinohara A."/>
            <person name="Yoshida Y."/>
            <person name="Fujiwara M."/>
            <person name="Mori M."/>
            <person name="Tomita M."/>
            <person name="Arakawa K."/>
        </authorList>
    </citation>
    <scope>NUCLEOTIDE SEQUENCE [LARGE SCALE GENOMIC DNA]</scope>
</reference>
<dbReference type="Proteomes" id="UP000499080">
    <property type="component" value="Unassembled WGS sequence"/>
</dbReference>
<evidence type="ECO:0000313" key="1">
    <source>
        <dbReference type="EMBL" id="GBN93687.1"/>
    </source>
</evidence>
<accession>A0A4Y2SZI6</accession>
<dbReference type="EMBL" id="BGPR01025079">
    <property type="protein sequence ID" value="GBN93687.1"/>
    <property type="molecule type" value="Genomic_DNA"/>
</dbReference>
<dbReference type="OrthoDB" id="422540at2759"/>
<dbReference type="PANTHER" id="PTHR38681">
    <property type="entry name" value="RETROVIRUS-RELATED POL POLYPROTEIN FROM TRANSPOSON 412-LIKE PROTEIN-RELATED"/>
    <property type="match status" value="1"/>
</dbReference>
<keyword evidence="2" id="KW-1185">Reference proteome</keyword>
<gene>
    <name evidence="1" type="ORF">AVEN_110325_1</name>
</gene>
<comment type="caution">
    <text evidence="1">The sequence shown here is derived from an EMBL/GenBank/DDBJ whole genome shotgun (WGS) entry which is preliminary data.</text>
</comment>
<organism evidence="1 2">
    <name type="scientific">Araneus ventricosus</name>
    <name type="common">Orbweaver spider</name>
    <name type="synonym">Epeira ventricosa</name>
    <dbReference type="NCBI Taxonomy" id="182803"/>
    <lineage>
        <taxon>Eukaryota</taxon>
        <taxon>Metazoa</taxon>
        <taxon>Ecdysozoa</taxon>
        <taxon>Arthropoda</taxon>
        <taxon>Chelicerata</taxon>
        <taxon>Arachnida</taxon>
        <taxon>Araneae</taxon>
        <taxon>Araneomorphae</taxon>
        <taxon>Entelegynae</taxon>
        <taxon>Araneoidea</taxon>
        <taxon>Araneidae</taxon>
        <taxon>Araneus</taxon>
    </lineage>
</organism>
<dbReference type="PANTHER" id="PTHR38681:SF1">
    <property type="entry name" value="RETROVIRUS-RELATED POL POLYPROTEIN FROM TRANSPOSON 412-LIKE PROTEIN"/>
    <property type="match status" value="1"/>
</dbReference>
<protein>
    <submittedName>
        <fullName evidence="1">Uncharacterized protein</fullName>
    </submittedName>
</protein>
<proteinExistence type="predicted"/>
<dbReference type="AlphaFoldDB" id="A0A4Y2SZI6"/>
<evidence type="ECO:0000313" key="2">
    <source>
        <dbReference type="Proteomes" id="UP000499080"/>
    </source>
</evidence>
<name>A0A4Y2SZI6_ARAVE</name>